<keyword evidence="1" id="KW-0001">2Fe-2S</keyword>
<dbReference type="OrthoDB" id="593800at2"/>
<sequence length="116" mass="12485">MPQSEGIDPVLNDAYMYVCSSSELEEDDLFECEIGTETIVVGRGEANVYAVQGICSHAHAELVDGELDGTCLTCPLHFACFDIRDGSVLEGPAEAPLQVYKAIEADGSVWVSKERG</sequence>
<dbReference type="AlphaFoldDB" id="A0A4Y9ABK9"/>
<evidence type="ECO:0000256" key="1">
    <source>
        <dbReference type="ARBA" id="ARBA00022714"/>
    </source>
</evidence>
<organism evidence="8 9">
    <name type="scientific">Lentibacillus salicampi</name>
    <dbReference type="NCBI Taxonomy" id="175306"/>
    <lineage>
        <taxon>Bacteria</taxon>
        <taxon>Bacillati</taxon>
        <taxon>Bacillota</taxon>
        <taxon>Bacilli</taxon>
        <taxon>Bacillales</taxon>
        <taxon>Bacillaceae</taxon>
        <taxon>Lentibacillus</taxon>
    </lineage>
</organism>
<proteinExistence type="inferred from homology"/>
<dbReference type="RefSeq" id="WP_135109744.1">
    <property type="nucleotide sequence ID" value="NZ_SRHY01000009.1"/>
</dbReference>
<dbReference type="PANTHER" id="PTHR21496">
    <property type="entry name" value="FERREDOXIN-RELATED"/>
    <property type="match status" value="1"/>
</dbReference>
<dbReference type="PROSITE" id="PS51296">
    <property type="entry name" value="RIESKE"/>
    <property type="match status" value="1"/>
</dbReference>
<keyword evidence="2" id="KW-0479">Metal-binding</keyword>
<dbReference type="GO" id="GO:0016705">
    <property type="term" value="F:oxidoreductase activity, acting on paired donors, with incorporation or reduction of molecular oxygen"/>
    <property type="evidence" value="ECO:0007669"/>
    <property type="project" value="UniProtKB-ARBA"/>
</dbReference>
<protein>
    <submittedName>
        <fullName evidence="8">Non-heme iron oxygenase ferredoxin subunit</fullName>
    </submittedName>
</protein>
<dbReference type="Gene3D" id="2.102.10.10">
    <property type="entry name" value="Rieske [2Fe-2S] iron-sulphur domain"/>
    <property type="match status" value="1"/>
</dbReference>
<comment type="similarity">
    <text evidence="6">Belongs to the bacterial ring-hydroxylating dioxygenase ferredoxin component family.</text>
</comment>
<evidence type="ECO:0000313" key="8">
    <source>
        <dbReference type="EMBL" id="TFJ93203.1"/>
    </source>
</evidence>
<dbReference type="EMBL" id="SRHY01000009">
    <property type="protein sequence ID" value="TFJ93203.1"/>
    <property type="molecule type" value="Genomic_DNA"/>
</dbReference>
<dbReference type="GO" id="GO:0051537">
    <property type="term" value="F:2 iron, 2 sulfur cluster binding"/>
    <property type="evidence" value="ECO:0007669"/>
    <property type="project" value="UniProtKB-KW"/>
</dbReference>
<dbReference type="SUPFAM" id="SSF50022">
    <property type="entry name" value="ISP domain"/>
    <property type="match status" value="1"/>
</dbReference>
<evidence type="ECO:0000256" key="6">
    <source>
        <dbReference type="ARBA" id="ARBA00038001"/>
    </source>
</evidence>
<comment type="caution">
    <text evidence="8">The sequence shown here is derived from an EMBL/GenBank/DDBJ whole genome shotgun (WGS) entry which is preliminary data.</text>
</comment>
<dbReference type="GO" id="GO:0004497">
    <property type="term" value="F:monooxygenase activity"/>
    <property type="evidence" value="ECO:0007669"/>
    <property type="project" value="UniProtKB-ARBA"/>
</dbReference>
<evidence type="ECO:0000313" key="9">
    <source>
        <dbReference type="Proteomes" id="UP000298484"/>
    </source>
</evidence>
<dbReference type="InterPro" id="IPR017941">
    <property type="entry name" value="Rieske_2Fe-2S"/>
</dbReference>
<keyword evidence="9" id="KW-1185">Reference proteome</keyword>
<gene>
    <name evidence="8" type="ORF">E4U82_08350</name>
</gene>
<evidence type="ECO:0000256" key="4">
    <source>
        <dbReference type="ARBA" id="ARBA00023014"/>
    </source>
</evidence>
<evidence type="ECO:0000256" key="5">
    <source>
        <dbReference type="ARBA" id="ARBA00034078"/>
    </source>
</evidence>
<evidence type="ECO:0000256" key="2">
    <source>
        <dbReference type="ARBA" id="ARBA00022723"/>
    </source>
</evidence>
<reference evidence="8 9" key="1">
    <citation type="submission" date="2019-03" db="EMBL/GenBank/DDBJ databases">
        <title>Genome sequence of Lentibacillus salicampi ATCC BAA-719.</title>
        <authorList>
            <person name="Maclea K.S."/>
            <person name="Simoes Junior M."/>
        </authorList>
    </citation>
    <scope>NUCLEOTIDE SEQUENCE [LARGE SCALE GENOMIC DNA]</scope>
    <source>
        <strain evidence="8 9">ATCC BAA-719</strain>
    </source>
</reference>
<dbReference type="Proteomes" id="UP000298484">
    <property type="component" value="Unassembled WGS sequence"/>
</dbReference>
<keyword evidence="4" id="KW-0411">Iron-sulfur</keyword>
<dbReference type="InterPro" id="IPR036922">
    <property type="entry name" value="Rieske_2Fe-2S_sf"/>
</dbReference>
<dbReference type="Pfam" id="PF00355">
    <property type="entry name" value="Rieske"/>
    <property type="match status" value="1"/>
</dbReference>
<dbReference type="PANTHER" id="PTHR21496:SF0">
    <property type="entry name" value="RIESKE DOMAIN-CONTAINING PROTEIN"/>
    <property type="match status" value="1"/>
</dbReference>
<dbReference type="GO" id="GO:0046872">
    <property type="term" value="F:metal ion binding"/>
    <property type="evidence" value="ECO:0007669"/>
    <property type="project" value="UniProtKB-KW"/>
</dbReference>
<accession>A0A4Y9ABK9</accession>
<evidence type="ECO:0000256" key="3">
    <source>
        <dbReference type="ARBA" id="ARBA00023004"/>
    </source>
</evidence>
<name>A0A4Y9ABK9_9BACI</name>
<feature type="domain" description="Rieske" evidence="7">
    <location>
        <begin position="16"/>
        <end position="111"/>
    </location>
</feature>
<keyword evidence="3" id="KW-0408">Iron</keyword>
<comment type="cofactor">
    <cofactor evidence="5">
        <name>[2Fe-2S] cluster</name>
        <dbReference type="ChEBI" id="CHEBI:190135"/>
    </cofactor>
</comment>
<evidence type="ECO:0000259" key="7">
    <source>
        <dbReference type="PROSITE" id="PS51296"/>
    </source>
</evidence>